<dbReference type="RefSeq" id="WP_188915577.1">
    <property type="nucleotide sequence ID" value="NZ_BMMF01000017.1"/>
</dbReference>
<dbReference type="InterPro" id="IPR037185">
    <property type="entry name" value="EmrE-like"/>
</dbReference>
<sequence length="312" mass="32982">MSTPEPSRRPPRTDLDAPLDAAASRERLVAIALMCAALICFSCLDTSAKWLGGEGLPTLQVVFIRYLGSIILISFFVNGLTTPGVTRSARPGLQVLRSLFLMGGTLLNFTALRWLQLAETMAIMFSTPFIVALIAGPLLGERVGPRRLAAIAVGFVGVLVVVRPGLEGFHPAAILSLGAAVCNALYGVTTRMLASHDSSRTTLIYSGLVGVALTAPVAPFLWEAPPSVLSWIVLGGLGAFGAVGHWLLILAHARAPAAALSPFFYTQIVWMLALGWLVFGDLPDAATLVGAAIVVASGLYLLARERARVRNV</sequence>
<dbReference type="Proteomes" id="UP000600449">
    <property type="component" value="Unassembled WGS sequence"/>
</dbReference>
<organism evidence="3 4">
    <name type="scientific">Salinarimonas ramus</name>
    <dbReference type="NCBI Taxonomy" id="690164"/>
    <lineage>
        <taxon>Bacteria</taxon>
        <taxon>Pseudomonadati</taxon>
        <taxon>Pseudomonadota</taxon>
        <taxon>Alphaproteobacteria</taxon>
        <taxon>Hyphomicrobiales</taxon>
        <taxon>Salinarimonadaceae</taxon>
        <taxon>Salinarimonas</taxon>
    </lineage>
</organism>
<dbReference type="InterPro" id="IPR000620">
    <property type="entry name" value="EamA_dom"/>
</dbReference>
<feature type="transmembrane region" description="Helical" evidence="1">
    <location>
        <begin position="228"/>
        <end position="250"/>
    </location>
</feature>
<dbReference type="SUPFAM" id="SSF103481">
    <property type="entry name" value="Multidrug resistance efflux transporter EmrE"/>
    <property type="match status" value="2"/>
</dbReference>
<reference evidence="3 4" key="1">
    <citation type="journal article" date="2014" name="Int. J. Syst. Evol. Microbiol.">
        <title>Complete genome sequence of Corynebacterium casei LMG S-19264T (=DSM 44701T), isolated from a smear-ripened cheese.</title>
        <authorList>
            <consortium name="US DOE Joint Genome Institute (JGI-PGF)"/>
            <person name="Walter F."/>
            <person name="Albersmeier A."/>
            <person name="Kalinowski J."/>
            <person name="Ruckert C."/>
        </authorList>
    </citation>
    <scope>NUCLEOTIDE SEQUENCE [LARGE SCALE GENOMIC DNA]</scope>
    <source>
        <strain evidence="3 4">CGMCC 1.9161</strain>
    </source>
</reference>
<keyword evidence="4" id="KW-1185">Reference proteome</keyword>
<accession>A0A917QJG0</accession>
<dbReference type="GO" id="GO:0016020">
    <property type="term" value="C:membrane"/>
    <property type="evidence" value="ECO:0007669"/>
    <property type="project" value="InterPro"/>
</dbReference>
<feature type="transmembrane region" description="Helical" evidence="1">
    <location>
        <begin position="121"/>
        <end position="140"/>
    </location>
</feature>
<gene>
    <name evidence="3" type="ORF">GCM10011322_45530</name>
</gene>
<evidence type="ECO:0000259" key="2">
    <source>
        <dbReference type="Pfam" id="PF00892"/>
    </source>
</evidence>
<feature type="transmembrane region" description="Helical" evidence="1">
    <location>
        <begin position="28"/>
        <end position="51"/>
    </location>
</feature>
<keyword evidence="1" id="KW-1133">Transmembrane helix</keyword>
<feature type="transmembrane region" description="Helical" evidence="1">
    <location>
        <begin position="147"/>
        <end position="166"/>
    </location>
</feature>
<dbReference type="PANTHER" id="PTHR22911">
    <property type="entry name" value="ACYL-MALONYL CONDENSING ENZYME-RELATED"/>
    <property type="match status" value="1"/>
</dbReference>
<dbReference type="Pfam" id="PF00892">
    <property type="entry name" value="EamA"/>
    <property type="match status" value="2"/>
</dbReference>
<feature type="transmembrane region" description="Helical" evidence="1">
    <location>
        <begin position="257"/>
        <end position="279"/>
    </location>
</feature>
<comment type="caution">
    <text evidence="3">The sequence shown here is derived from an EMBL/GenBank/DDBJ whole genome shotgun (WGS) entry which is preliminary data.</text>
</comment>
<feature type="transmembrane region" description="Helical" evidence="1">
    <location>
        <begin position="172"/>
        <end position="190"/>
    </location>
</feature>
<feature type="transmembrane region" description="Helical" evidence="1">
    <location>
        <begin position="63"/>
        <end position="83"/>
    </location>
</feature>
<feature type="domain" description="EamA" evidence="2">
    <location>
        <begin position="172"/>
        <end position="297"/>
    </location>
</feature>
<proteinExistence type="predicted"/>
<dbReference type="AlphaFoldDB" id="A0A917QJG0"/>
<keyword evidence="1" id="KW-0472">Membrane</keyword>
<evidence type="ECO:0000256" key="1">
    <source>
        <dbReference type="SAM" id="Phobius"/>
    </source>
</evidence>
<name>A0A917QJG0_9HYPH</name>
<dbReference type="PANTHER" id="PTHR22911:SF103">
    <property type="entry name" value="BLR2811 PROTEIN"/>
    <property type="match status" value="1"/>
</dbReference>
<feature type="transmembrane region" description="Helical" evidence="1">
    <location>
        <begin position="95"/>
        <end position="115"/>
    </location>
</feature>
<feature type="domain" description="EamA" evidence="2">
    <location>
        <begin position="30"/>
        <end position="162"/>
    </location>
</feature>
<feature type="transmembrane region" description="Helical" evidence="1">
    <location>
        <begin position="285"/>
        <end position="303"/>
    </location>
</feature>
<evidence type="ECO:0000313" key="3">
    <source>
        <dbReference type="EMBL" id="GGK53622.1"/>
    </source>
</evidence>
<evidence type="ECO:0000313" key="4">
    <source>
        <dbReference type="Proteomes" id="UP000600449"/>
    </source>
</evidence>
<dbReference type="EMBL" id="BMMF01000017">
    <property type="protein sequence ID" value="GGK53622.1"/>
    <property type="molecule type" value="Genomic_DNA"/>
</dbReference>
<feature type="transmembrane region" description="Helical" evidence="1">
    <location>
        <begin position="202"/>
        <end position="222"/>
    </location>
</feature>
<protein>
    <recommendedName>
        <fullName evidence="2">EamA domain-containing protein</fullName>
    </recommendedName>
</protein>
<keyword evidence="1" id="KW-0812">Transmembrane</keyword>